<evidence type="ECO:0000259" key="2">
    <source>
        <dbReference type="Pfam" id="PF00296"/>
    </source>
</evidence>
<dbReference type="InterPro" id="IPR019922">
    <property type="entry name" value="Lucif-like_OxRdatse_MSMEG_4141"/>
</dbReference>
<dbReference type="PANTHER" id="PTHR43244:SF1">
    <property type="entry name" value="5,10-METHYLENETETRAHYDROMETHANOPTERIN REDUCTASE"/>
    <property type="match status" value="1"/>
</dbReference>
<dbReference type="Proteomes" id="UP001612741">
    <property type="component" value="Unassembled WGS sequence"/>
</dbReference>
<keyword evidence="4" id="KW-1185">Reference proteome</keyword>
<proteinExistence type="predicted"/>
<comment type="caution">
    <text evidence="3">The sequence shown here is derived from an EMBL/GenBank/DDBJ whole genome shotgun (WGS) entry which is preliminary data.</text>
</comment>
<keyword evidence="1" id="KW-0560">Oxidoreductase</keyword>
<dbReference type="InterPro" id="IPR011251">
    <property type="entry name" value="Luciferase-like_dom"/>
</dbReference>
<evidence type="ECO:0000313" key="3">
    <source>
        <dbReference type="EMBL" id="MFI6504610.1"/>
    </source>
</evidence>
<dbReference type="RefSeq" id="WP_397090411.1">
    <property type="nucleotide sequence ID" value="NZ_JBITGY010000015.1"/>
</dbReference>
<sequence>MDGRIGVWHPHLGRGPAELSRQAAVTLQSLGYGTLWVNEGPGSREPLAAAAILLAATSRIAIGTGIASIWARDATAMAAGAATLGEAFEGRFILGLGVSHGVLVENRGHTYAKPVSAMRAYLDQMDQTVIDVPAPSHPAPRLLAALRPKMLELSRDRAGGAHSYFVPPEHTANARAILGPDRLLVPEQAVVIEPDAAKARAIARAHMHHYLRLPNYVNNLKELGYTDDDLAGDGSDRLVDAIVAWGTEEAVVTRIRAHWDAGADHVALQPLSPNTPDLADAVTQLERLAPALGL</sequence>
<protein>
    <submittedName>
        <fullName evidence="3">TIGR03620 family F420-dependent LLM class oxidoreductase</fullName>
    </submittedName>
</protein>
<dbReference type="SUPFAM" id="SSF51679">
    <property type="entry name" value="Bacterial luciferase-like"/>
    <property type="match status" value="1"/>
</dbReference>
<gene>
    <name evidence="3" type="ORF">ACIBG2_44995</name>
</gene>
<evidence type="ECO:0000256" key="1">
    <source>
        <dbReference type="ARBA" id="ARBA00023002"/>
    </source>
</evidence>
<dbReference type="PANTHER" id="PTHR43244">
    <property type="match status" value="1"/>
</dbReference>
<evidence type="ECO:0000313" key="4">
    <source>
        <dbReference type="Proteomes" id="UP001612741"/>
    </source>
</evidence>
<reference evidence="3 4" key="1">
    <citation type="submission" date="2024-10" db="EMBL/GenBank/DDBJ databases">
        <title>The Natural Products Discovery Center: Release of the First 8490 Sequenced Strains for Exploring Actinobacteria Biosynthetic Diversity.</title>
        <authorList>
            <person name="Kalkreuter E."/>
            <person name="Kautsar S.A."/>
            <person name="Yang D."/>
            <person name="Bader C.D."/>
            <person name="Teijaro C.N."/>
            <person name="Fluegel L."/>
            <person name="Davis C.M."/>
            <person name="Simpson J.R."/>
            <person name="Lauterbach L."/>
            <person name="Steele A.D."/>
            <person name="Gui C."/>
            <person name="Meng S."/>
            <person name="Li G."/>
            <person name="Viehrig K."/>
            <person name="Ye F."/>
            <person name="Su P."/>
            <person name="Kiefer A.F."/>
            <person name="Nichols A."/>
            <person name="Cepeda A.J."/>
            <person name="Yan W."/>
            <person name="Fan B."/>
            <person name="Jiang Y."/>
            <person name="Adhikari A."/>
            <person name="Zheng C.-J."/>
            <person name="Schuster L."/>
            <person name="Cowan T.M."/>
            <person name="Smanski M.J."/>
            <person name="Chevrette M.G."/>
            <person name="De Carvalho L.P.S."/>
            <person name="Shen B."/>
        </authorList>
    </citation>
    <scope>NUCLEOTIDE SEQUENCE [LARGE SCALE GENOMIC DNA]</scope>
    <source>
        <strain evidence="3 4">NPDC050545</strain>
    </source>
</reference>
<dbReference type="EMBL" id="JBITGY010000015">
    <property type="protein sequence ID" value="MFI6504610.1"/>
    <property type="molecule type" value="Genomic_DNA"/>
</dbReference>
<dbReference type="Gene3D" id="3.20.20.30">
    <property type="entry name" value="Luciferase-like domain"/>
    <property type="match status" value="1"/>
</dbReference>
<dbReference type="InterPro" id="IPR050564">
    <property type="entry name" value="F420-G6PD/mer"/>
</dbReference>
<organism evidence="3 4">
    <name type="scientific">Nonomuraea typhae</name>
    <dbReference type="NCBI Taxonomy" id="2603600"/>
    <lineage>
        <taxon>Bacteria</taxon>
        <taxon>Bacillati</taxon>
        <taxon>Actinomycetota</taxon>
        <taxon>Actinomycetes</taxon>
        <taxon>Streptosporangiales</taxon>
        <taxon>Streptosporangiaceae</taxon>
        <taxon>Nonomuraea</taxon>
    </lineage>
</organism>
<accession>A0ABW7Z8X0</accession>
<dbReference type="NCBIfam" id="TIGR03620">
    <property type="entry name" value="F420_MSMEG_4141"/>
    <property type="match status" value="1"/>
</dbReference>
<dbReference type="Pfam" id="PF00296">
    <property type="entry name" value="Bac_luciferase"/>
    <property type="match status" value="1"/>
</dbReference>
<feature type="domain" description="Luciferase-like" evidence="2">
    <location>
        <begin position="21"/>
        <end position="265"/>
    </location>
</feature>
<name>A0ABW7Z8X0_9ACTN</name>
<dbReference type="InterPro" id="IPR036661">
    <property type="entry name" value="Luciferase-like_sf"/>
</dbReference>